<dbReference type="InterPro" id="IPR002125">
    <property type="entry name" value="CMP_dCMP_dom"/>
</dbReference>
<dbReference type="Proteomes" id="UP000015559">
    <property type="component" value="Chromosome"/>
</dbReference>
<dbReference type="HOGENOM" id="CLU_029260_0_0_4"/>
<dbReference type="eggNOG" id="COG2131">
    <property type="taxonomic scope" value="Bacteria"/>
</dbReference>
<evidence type="ECO:0000259" key="5">
    <source>
        <dbReference type="PROSITE" id="PS51747"/>
    </source>
</evidence>
<dbReference type="PANTHER" id="PTHR11086:SF18">
    <property type="entry name" value="DEOXYCYTIDYLATE DEAMINASE"/>
    <property type="match status" value="1"/>
</dbReference>
<dbReference type="AlphaFoldDB" id="S6AAQ9"/>
<dbReference type="GO" id="GO:0004132">
    <property type="term" value="F:dCMP deaminase activity"/>
    <property type="evidence" value="ECO:0007669"/>
    <property type="project" value="TreeGrafter"/>
</dbReference>
<feature type="domain" description="CMP/dCMP-type deaminase" evidence="5">
    <location>
        <begin position="233"/>
        <end position="439"/>
    </location>
</feature>
<dbReference type="RefSeq" id="WP_009207081.1">
    <property type="nucleotide sequence ID" value="NC_022357.1"/>
</dbReference>
<keyword evidence="2" id="KW-0479">Metal-binding</keyword>
<dbReference type="InterPro" id="IPR015517">
    <property type="entry name" value="dCMP_deaminase-rel"/>
</dbReference>
<evidence type="ECO:0000256" key="3">
    <source>
        <dbReference type="ARBA" id="ARBA00022801"/>
    </source>
</evidence>
<dbReference type="Gene3D" id="3.40.50.300">
    <property type="entry name" value="P-loop containing nucleotide triphosphate hydrolases"/>
    <property type="match status" value="1"/>
</dbReference>
<comment type="similarity">
    <text evidence="1">Belongs to the cytidine and deoxycytidylate deaminase family.</text>
</comment>
<evidence type="ECO:0000313" key="6">
    <source>
        <dbReference type="EMBL" id="BAN33973.1"/>
    </source>
</evidence>
<protein>
    <recommendedName>
        <fullName evidence="5">CMP/dCMP-type deaminase domain-containing protein</fullName>
    </recommendedName>
</protein>
<dbReference type="InterPro" id="IPR027417">
    <property type="entry name" value="P-loop_NTPase"/>
</dbReference>
<dbReference type="PROSITE" id="PS51747">
    <property type="entry name" value="CYT_DCMP_DEAMINASES_2"/>
    <property type="match status" value="1"/>
</dbReference>
<dbReference type="STRING" id="1163617.SCD_n00124"/>
<dbReference type="Gene3D" id="3.40.140.10">
    <property type="entry name" value="Cytidine Deaminase, domain 2"/>
    <property type="match status" value="1"/>
</dbReference>
<keyword evidence="7" id="KW-1185">Reference proteome</keyword>
<dbReference type="Pfam" id="PF00383">
    <property type="entry name" value="dCMP_cyt_deam_1"/>
    <property type="match status" value="1"/>
</dbReference>
<dbReference type="EMBL" id="AP013066">
    <property type="protein sequence ID" value="BAN33973.1"/>
    <property type="molecule type" value="Genomic_DNA"/>
</dbReference>
<dbReference type="GO" id="GO:0008270">
    <property type="term" value="F:zinc ion binding"/>
    <property type="evidence" value="ECO:0007669"/>
    <property type="project" value="InterPro"/>
</dbReference>
<gene>
    <name evidence="6" type="ORF">SCD_n00124</name>
</gene>
<evidence type="ECO:0000256" key="1">
    <source>
        <dbReference type="ARBA" id="ARBA00006576"/>
    </source>
</evidence>
<reference evidence="6 7" key="1">
    <citation type="journal article" date="2012" name="Appl. Environ. Microbiol.">
        <title>Draft genome sequence of a psychrotolerant sulfur-oxidizing bacterium, Sulfuricella denitrificans skB26, and proteomic insights into cold adaptation.</title>
        <authorList>
            <person name="Watanabe T."/>
            <person name="Kojima H."/>
            <person name="Fukui M."/>
        </authorList>
    </citation>
    <scope>NUCLEOTIDE SEQUENCE [LARGE SCALE GENOMIC DNA]</scope>
    <source>
        <strain evidence="7">skB26</strain>
    </source>
</reference>
<dbReference type="PANTHER" id="PTHR11086">
    <property type="entry name" value="DEOXYCYTIDYLATE DEAMINASE-RELATED"/>
    <property type="match status" value="1"/>
</dbReference>
<name>S6AAQ9_SULDS</name>
<dbReference type="NCBIfam" id="NF041025">
    <property type="entry name" value="antiphage_deaminase"/>
    <property type="match status" value="1"/>
</dbReference>
<accession>S6AAQ9</accession>
<dbReference type="SUPFAM" id="SSF53927">
    <property type="entry name" value="Cytidine deaminase-like"/>
    <property type="match status" value="1"/>
</dbReference>
<dbReference type="InterPro" id="IPR016193">
    <property type="entry name" value="Cytidine_deaminase-like"/>
</dbReference>
<organism evidence="6 7">
    <name type="scientific">Sulfuricella denitrificans (strain DSM 22764 / NBRC 105220 / skB26)</name>
    <dbReference type="NCBI Taxonomy" id="1163617"/>
    <lineage>
        <taxon>Bacteria</taxon>
        <taxon>Pseudomonadati</taxon>
        <taxon>Pseudomonadota</taxon>
        <taxon>Betaproteobacteria</taxon>
        <taxon>Nitrosomonadales</taxon>
        <taxon>Sulfuricellaceae</taxon>
        <taxon>Sulfuricella</taxon>
    </lineage>
</organism>
<dbReference type="KEGG" id="sdr:SCD_n00124"/>
<evidence type="ECO:0000313" key="7">
    <source>
        <dbReference type="Proteomes" id="UP000015559"/>
    </source>
</evidence>
<dbReference type="OrthoDB" id="9788517at2"/>
<dbReference type="InterPro" id="IPR016192">
    <property type="entry name" value="APOBEC/CMP_deaminase_Zn-bd"/>
</dbReference>
<evidence type="ECO:0000256" key="4">
    <source>
        <dbReference type="ARBA" id="ARBA00022833"/>
    </source>
</evidence>
<keyword evidence="3" id="KW-0378">Hydrolase</keyword>
<keyword evidence="4" id="KW-0862">Zinc</keyword>
<dbReference type="PROSITE" id="PS00903">
    <property type="entry name" value="CYT_DCMP_DEAMINASES_1"/>
    <property type="match status" value="1"/>
</dbReference>
<sequence>MITGENEKPELIIGLVGPAGVRLGDVSEVLIEYLKLFSYSAESIRVSKLLEHYHGYDKSKIGDDEGGRIIYCQDVALDFRRELKEGAAPALAAIAEIRRIRAAASGSPDRPRIAHAYILDQLKHPREVELLRQVYGSAFVLIAGHEPKTKRGESLAKRCAPDPTKSKNSHYVGLAVKIIEDDENQSVDPKFGQNTRDTYPLADFFIDLTNEGGEKAVERFVRLLFGHPFETPYQREYAMHQAWSASLRSSDYNRQVGAVIVKHEYEPRSPALRDLSIVATGMNEIPRAGGGLYWRDVSGDPRDQALEEKGDDRAKDIKTSVLTELLGRIESAGLLKEGGKQTDDIAKELLKKLDGTQFMNIGEFSRPVHAEMAALIDSARRGVAVQDFSMYVTTFPCHNCAKHIIAAGLKQVVYLEPYPKSRAQFLHNEEIVSEAPEGATYQDKVAFIAYTGVAPRQFQRLFSMDARGKKRGISKKEWEEKKSLLLPLYVMENVSASYFRNERHVLKSLPESVYKWDKKSLCPD</sequence>
<proteinExistence type="inferred from homology"/>
<dbReference type="GO" id="GO:0005737">
    <property type="term" value="C:cytoplasm"/>
    <property type="evidence" value="ECO:0007669"/>
    <property type="project" value="TreeGrafter"/>
</dbReference>
<evidence type="ECO:0000256" key="2">
    <source>
        <dbReference type="ARBA" id="ARBA00022723"/>
    </source>
</evidence>